<dbReference type="Pfam" id="PF01926">
    <property type="entry name" value="MMR_HSR1"/>
    <property type="match status" value="1"/>
</dbReference>
<sequence length="527" mass="56831">MRRRQRQPELEERTEALGRALDLADGVVPAERLDPARGVLGRAGERSAMAPGVTVAALLGATGSGKSSLFNALVGEPLAEVHARRPTTTRPLAAVWDAPGAGGLLDWLEVPERRVRPADPRLTGLVLLDLPDIDSTRSENRRVAARLAERVDALVWVLDPQKYADAVVHEEYLHPLREHASVSIVVLNQADRLAAEDLPGVLDHLRGILRQDGMGDVEILTTSARTGEGVAALRERLARLVEEGRAARARLEADVRTAARELAADQLPTGEVADEPREVGALVAACAAAAGAGEVRTAVERSYRRRAVQQTGWPPLRWLARLRPDPLRRLHLERPTDGATSLPAATPAQEAGVRTGVHDLAWTSTAGMADAWRARVTQRTEDRVPGLVDALDATIAREDLGAQRRPRWWRVWWLLGHLLFLTALAGAGWLAALAVLGYLQLPEPTTPMAGPLPWPTALLLGGLVAGLGLAVVGRVLARVGARRAGRRAGARLQSGIRQTAERVVAEPLAQDLTRYRDFTAALELAAT</sequence>
<dbReference type="RefSeq" id="WP_139948455.1">
    <property type="nucleotide sequence ID" value="NZ_CP040899.1"/>
</dbReference>
<keyword evidence="1" id="KW-0175">Coiled coil</keyword>
<dbReference type="SUPFAM" id="SSF52540">
    <property type="entry name" value="P-loop containing nucleoside triphosphate hydrolases"/>
    <property type="match status" value="1"/>
</dbReference>
<feature type="domain" description="G" evidence="3">
    <location>
        <begin position="56"/>
        <end position="188"/>
    </location>
</feature>
<proteinExistence type="predicted"/>
<feature type="transmembrane region" description="Helical" evidence="2">
    <location>
        <begin position="411"/>
        <end position="436"/>
    </location>
</feature>
<protein>
    <submittedName>
        <fullName evidence="4">ABC transporter</fullName>
    </submittedName>
</protein>
<gene>
    <name evidence="4" type="ORF">FE251_08240</name>
</gene>
<dbReference type="PANTHER" id="PTHR42698">
    <property type="entry name" value="GTPASE ERA"/>
    <property type="match status" value="1"/>
</dbReference>
<name>A0ABX5VRV1_9MICO</name>
<accession>A0ABX5VRV1</accession>
<keyword evidence="2" id="KW-0812">Transmembrane</keyword>
<dbReference type="InterPro" id="IPR005662">
    <property type="entry name" value="GTPase_Era-like"/>
</dbReference>
<dbReference type="InterPro" id="IPR006073">
    <property type="entry name" value="GTP-bd"/>
</dbReference>
<evidence type="ECO:0000313" key="4">
    <source>
        <dbReference type="EMBL" id="QDB79360.1"/>
    </source>
</evidence>
<dbReference type="PANTHER" id="PTHR42698:SF1">
    <property type="entry name" value="GTPASE ERA, MITOCHONDRIAL"/>
    <property type="match status" value="1"/>
</dbReference>
<evidence type="ECO:0000256" key="1">
    <source>
        <dbReference type="SAM" id="Coils"/>
    </source>
</evidence>
<evidence type="ECO:0000256" key="2">
    <source>
        <dbReference type="SAM" id="Phobius"/>
    </source>
</evidence>
<dbReference type="EMBL" id="CP040899">
    <property type="protein sequence ID" value="QDB79360.1"/>
    <property type="molecule type" value="Genomic_DNA"/>
</dbReference>
<feature type="coiled-coil region" evidence="1">
    <location>
        <begin position="230"/>
        <end position="261"/>
    </location>
</feature>
<organism evidence="4 5">
    <name type="scientific">Georgenia wutianyii</name>
    <dbReference type="NCBI Taxonomy" id="2585135"/>
    <lineage>
        <taxon>Bacteria</taxon>
        <taxon>Bacillati</taxon>
        <taxon>Actinomycetota</taxon>
        <taxon>Actinomycetes</taxon>
        <taxon>Micrococcales</taxon>
        <taxon>Bogoriellaceae</taxon>
        <taxon>Georgenia</taxon>
    </lineage>
</organism>
<dbReference type="Proteomes" id="UP000313948">
    <property type="component" value="Chromosome"/>
</dbReference>
<evidence type="ECO:0000259" key="3">
    <source>
        <dbReference type="Pfam" id="PF01926"/>
    </source>
</evidence>
<keyword evidence="5" id="KW-1185">Reference proteome</keyword>
<feature type="transmembrane region" description="Helical" evidence="2">
    <location>
        <begin position="456"/>
        <end position="477"/>
    </location>
</feature>
<keyword evidence="2" id="KW-0472">Membrane</keyword>
<reference evidence="4 5" key="1">
    <citation type="submission" date="2019-05" db="EMBL/GenBank/DDBJ databases">
        <title>Georgenia *** sp. nov., and Georgenia *** sp. nov., isolated from the intestinal contents of plateau pika (Ochotona curzoniae) in the Qinghai-Tibet plateau of China.</title>
        <authorList>
            <person name="Tian Z."/>
        </authorList>
    </citation>
    <scope>NUCLEOTIDE SEQUENCE [LARGE SCALE GENOMIC DNA]</scope>
    <source>
        <strain evidence="4 5">Z294</strain>
    </source>
</reference>
<dbReference type="InterPro" id="IPR027417">
    <property type="entry name" value="P-loop_NTPase"/>
</dbReference>
<keyword evidence="2" id="KW-1133">Transmembrane helix</keyword>
<evidence type="ECO:0000313" key="5">
    <source>
        <dbReference type="Proteomes" id="UP000313948"/>
    </source>
</evidence>
<dbReference type="Gene3D" id="3.40.50.300">
    <property type="entry name" value="P-loop containing nucleotide triphosphate hydrolases"/>
    <property type="match status" value="1"/>
</dbReference>